<comment type="function">
    <text evidence="12">Thiazole kinase involved in thiamine salvage pathway.</text>
</comment>
<dbReference type="Pfam" id="PF02110">
    <property type="entry name" value="HK"/>
    <property type="match status" value="1"/>
</dbReference>
<dbReference type="Gene3D" id="3.40.1190.20">
    <property type="match status" value="1"/>
</dbReference>
<dbReference type="NCBIfam" id="NF006830">
    <property type="entry name" value="PRK09355.1"/>
    <property type="match status" value="1"/>
</dbReference>
<dbReference type="GO" id="GO:0005524">
    <property type="term" value="F:ATP binding"/>
    <property type="evidence" value="ECO:0007669"/>
    <property type="project" value="UniProtKB-KW"/>
</dbReference>
<dbReference type="Proteomes" id="UP000008311">
    <property type="component" value="Unassembled WGS sequence"/>
</dbReference>
<evidence type="ECO:0000256" key="10">
    <source>
        <dbReference type="ARBA" id="ARBA00022842"/>
    </source>
</evidence>
<dbReference type="KEGG" id="rcu:8265660"/>
<evidence type="ECO:0000256" key="11">
    <source>
        <dbReference type="ARBA" id="ARBA00022977"/>
    </source>
</evidence>
<proteinExistence type="inferred from homology"/>
<keyword evidence="9" id="KW-0067">ATP-binding</keyword>
<evidence type="ECO:0000256" key="5">
    <source>
        <dbReference type="ARBA" id="ARBA00022679"/>
    </source>
</evidence>
<dbReference type="GO" id="GO:0036172">
    <property type="term" value="P:thiamine salvage"/>
    <property type="evidence" value="ECO:0007669"/>
    <property type="project" value="UniProtKB-ARBA"/>
</dbReference>
<dbReference type="FunFam" id="3.40.1190.20:FF:000015">
    <property type="entry name" value="Hydroxyethylthiazole kinase"/>
    <property type="match status" value="1"/>
</dbReference>
<dbReference type="eggNOG" id="ENOG502QS2M">
    <property type="taxonomic scope" value="Eukaryota"/>
</dbReference>
<evidence type="ECO:0000256" key="9">
    <source>
        <dbReference type="ARBA" id="ARBA00022840"/>
    </source>
</evidence>
<evidence type="ECO:0000256" key="8">
    <source>
        <dbReference type="ARBA" id="ARBA00022777"/>
    </source>
</evidence>
<evidence type="ECO:0000256" key="4">
    <source>
        <dbReference type="ARBA" id="ARBA00012129"/>
    </source>
</evidence>
<evidence type="ECO:0000256" key="7">
    <source>
        <dbReference type="ARBA" id="ARBA00022741"/>
    </source>
</evidence>
<dbReference type="OMA" id="KRPLVHN"/>
<keyword evidence="11" id="KW-0784">Thiamine biosynthesis</keyword>
<evidence type="ECO:0000256" key="1">
    <source>
        <dbReference type="ARBA" id="ARBA00001771"/>
    </source>
</evidence>
<evidence type="ECO:0000256" key="13">
    <source>
        <dbReference type="ARBA" id="ARBA00061710"/>
    </source>
</evidence>
<dbReference type="InParanoid" id="B9RWP8"/>
<name>B9RWP8_RICCO</name>
<dbReference type="GO" id="GO:0004417">
    <property type="term" value="F:hydroxyethylthiazole kinase activity"/>
    <property type="evidence" value="ECO:0007669"/>
    <property type="project" value="UniProtKB-EC"/>
</dbReference>
<evidence type="ECO:0000313" key="16">
    <source>
        <dbReference type="EMBL" id="EEF44300.1"/>
    </source>
</evidence>
<evidence type="ECO:0000256" key="12">
    <source>
        <dbReference type="ARBA" id="ARBA00053468"/>
    </source>
</evidence>
<comment type="pathway">
    <text evidence="3">Cofactor biosynthesis; thiamine diphosphate biosynthesis; 4-methyl-5-(2-phosphoethyl)-thiazole from 5-(2-hydroxyethyl)-4-methylthiazole: step 1/1.</text>
</comment>
<keyword evidence="8 16" id="KW-0418">Kinase</keyword>
<dbReference type="SUPFAM" id="SSF53613">
    <property type="entry name" value="Ribokinase-like"/>
    <property type="match status" value="1"/>
</dbReference>
<evidence type="ECO:0000313" key="17">
    <source>
        <dbReference type="Proteomes" id="UP000008311"/>
    </source>
</evidence>
<dbReference type="GO" id="GO:0009229">
    <property type="term" value="P:thiamine diphosphate biosynthetic process"/>
    <property type="evidence" value="ECO:0007669"/>
    <property type="project" value="UniProtKB-UniPathway"/>
</dbReference>
<reference evidence="17" key="1">
    <citation type="journal article" date="2010" name="Nat. Biotechnol.">
        <title>Draft genome sequence of the oilseed species Ricinus communis.</title>
        <authorList>
            <person name="Chan A.P."/>
            <person name="Crabtree J."/>
            <person name="Zhao Q."/>
            <person name="Lorenzi H."/>
            <person name="Orvis J."/>
            <person name="Puiu D."/>
            <person name="Melake-Berhan A."/>
            <person name="Jones K.M."/>
            <person name="Redman J."/>
            <person name="Chen G."/>
            <person name="Cahoon E.B."/>
            <person name="Gedil M."/>
            <person name="Stanke M."/>
            <person name="Haas B.J."/>
            <person name="Wortman J.R."/>
            <person name="Fraser-Liggett C.M."/>
            <person name="Ravel J."/>
            <person name="Rabinowicz P.D."/>
        </authorList>
    </citation>
    <scope>NUCLEOTIDE SEQUENCE [LARGE SCALE GENOMIC DNA]</scope>
    <source>
        <strain evidence="17">cv. Hale</strain>
    </source>
</reference>
<dbReference type="FunCoup" id="B9RWP8">
    <property type="interactions" value="184"/>
</dbReference>
<dbReference type="NCBIfam" id="TIGR00694">
    <property type="entry name" value="thiM"/>
    <property type="match status" value="1"/>
</dbReference>
<gene>
    <name evidence="16" type="ORF">RCOM_1023290</name>
</gene>
<dbReference type="InterPro" id="IPR029056">
    <property type="entry name" value="Ribokinase-like"/>
</dbReference>
<dbReference type="EMBL" id="EQ973823">
    <property type="protein sequence ID" value="EEF44300.1"/>
    <property type="molecule type" value="Genomic_DNA"/>
</dbReference>
<protein>
    <recommendedName>
        <fullName evidence="14">Hydroxyethylthiazole kinase</fullName>
        <ecNumber evidence="4">2.7.1.50</ecNumber>
    </recommendedName>
    <alternativeName>
        <fullName evidence="15">4-methyl-5-beta-hydroxyethylthiazole kinase</fullName>
    </alternativeName>
</protein>
<comment type="cofactor">
    <cofactor evidence="2">
        <name>Mg(2+)</name>
        <dbReference type="ChEBI" id="CHEBI:18420"/>
    </cofactor>
</comment>
<dbReference type="AlphaFoldDB" id="B9RWP8"/>
<dbReference type="UniPathway" id="UPA00060">
    <property type="reaction ID" value="UER00139"/>
</dbReference>
<evidence type="ECO:0000256" key="15">
    <source>
        <dbReference type="ARBA" id="ARBA00075066"/>
    </source>
</evidence>
<evidence type="ECO:0000256" key="3">
    <source>
        <dbReference type="ARBA" id="ARBA00004868"/>
    </source>
</evidence>
<accession>B9RWP8</accession>
<evidence type="ECO:0000256" key="14">
    <source>
        <dbReference type="ARBA" id="ARBA00073007"/>
    </source>
</evidence>
<dbReference type="PIRSF" id="PIRSF000513">
    <property type="entry name" value="Thz_kinase"/>
    <property type="match status" value="1"/>
</dbReference>
<dbReference type="GO" id="GO:0000287">
    <property type="term" value="F:magnesium ion binding"/>
    <property type="evidence" value="ECO:0007669"/>
    <property type="project" value="InterPro"/>
</dbReference>
<sequence length="281" mass="29009">MELKTNSIDQPHANDWAPIAWTLFSKLRDQSPLIQCITNFVSMDLMANTLLAAGASPAMIHSIEEVPDFTPHTQALCINIGTLTPTWLPAMKAAAKLATKLGKPWVLDPVAAGASSFRLRSCLELVGMNPTVIRGNGSEIIAISKASLGATKGVDSSHESMDAIEAAKSLALASGAIVAVSGAVDVVTDGSRAVGAHNGVPMMQKITATGCAVTALIAAFIAVDPLHAFEATASALSIFGIAGELGMDMAKGPASLRVHLIDSLYGLDQAAVASHSKISSL</sequence>
<keyword evidence="7" id="KW-0547">Nucleotide-binding</keyword>
<dbReference type="STRING" id="3988.B9RWP8"/>
<dbReference type="InterPro" id="IPR000417">
    <property type="entry name" value="Hyethyz_kinase"/>
</dbReference>
<dbReference type="PRINTS" id="PR01099">
    <property type="entry name" value="HYETHTZKNASE"/>
</dbReference>
<dbReference type="EC" id="2.7.1.50" evidence="4"/>
<evidence type="ECO:0000256" key="2">
    <source>
        <dbReference type="ARBA" id="ARBA00001946"/>
    </source>
</evidence>
<comment type="catalytic activity">
    <reaction evidence="1">
        <text>5-(2-hydroxyethyl)-4-methylthiazole + ATP = 4-methyl-5-(2-phosphooxyethyl)-thiazole + ADP + H(+)</text>
        <dbReference type="Rhea" id="RHEA:24212"/>
        <dbReference type="ChEBI" id="CHEBI:15378"/>
        <dbReference type="ChEBI" id="CHEBI:17957"/>
        <dbReference type="ChEBI" id="CHEBI:30616"/>
        <dbReference type="ChEBI" id="CHEBI:58296"/>
        <dbReference type="ChEBI" id="CHEBI:456216"/>
        <dbReference type="EC" id="2.7.1.50"/>
    </reaction>
</comment>
<keyword evidence="6" id="KW-0479">Metal-binding</keyword>
<dbReference type="HAMAP" id="MF_00228">
    <property type="entry name" value="Thz_kinase"/>
    <property type="match status" value="1"/>
</dbReference>
<organism evidence="16 17">
    <name type="scientific">Ricinus communis</name>
    <name type="common">Castor bean</name>
    <dbReference type="NCBI Taxonomy" id="3988"/>
    <lineage>
        <taxon>Eukaryota</taxon>
        <taxon>Viridiplantae</taxon>
        <taxon>Streptophyta</taxon>
        <taxon>Embryophyta</taxon>
        <taxon>Tracheophyta</taxon>
        <taxon>Spermatophyta</taxon>
        <taxon>Magnoliopsida</taxon>
        <taxon>eudicotyledons</taxon>
        <taxon>Gunneridae</taxon>
        <taxon>Pentapetalae</taxon>
        <taxon>rosids</taxon>
        <taxon>fabids</taxon>
        <taxon>Malpighiales</taxon>
        <taxon>Euphorbiaceae</taxon>
        <taxon>Acalyphoideae</taxon>
        <taxon>Acalypheae</taxon>
        <taxon>Ricinus</taxon>
    </lineage>
</organism>
<dbReference type="CDD" id="cd01170">
    <property type="entry name" value="THZ_kinase"/>
    <property type="match status" value="1"/>
</dbReference>
<keyword evidence="5 16" id="KW-0808">Transferase</keyword>
<evidence type="ECO:0000256" key="6">
    <source>
        <dbReference type="ARBA" id="ARBA00022723"/>
    </source>
</evidence>
<comment type="similarity">
    <text evidence="13">Belongs to the Thz kinase family.</text>
</comment>
<keyword evidence="10" id="KW-0460">Magnesium</keyword>
<keyword evidence="17" id="KW-1185">Reference proteome</keyword>
<dbReference type="OrthoDB" id="4994at2759"/>